<keyword evidence="5 12" id="KW-0138">CF(0)</keyword>
<dbReference type="InterPro" id="IPR001421">
    <property type="entry name" value="ATP8_metazoa"/>
</dbReference>
<dbReference type="EMBL" id="MG193462">
    <property type="protein sequence ID" value="AXS66013.1"/>
    <property type="molecule type" value="Genomic_DNA"/>
</dbReference>
<keyword evidence="11 13" id="KW-0472">Membrane</keyword>
<evidence type="ECO:0000256" key="6">
    <source>
        <dbReference type="ARBA" id="ARBA00022692"/>
    </source>
</evidence>
<evidence type="ECO:0000256" key="13">
    <source>
        <dbReference type="SAM" id="Phobius"/>
    </source>
</evidence>
<comment type="subcellular location">
    <subcellularLocation>
        <location evidence="1 12">Mitochondrion membrane</location>
        <topology evidence="1 12">Single-pass membrane protein</topology>
    </subcellularLocation>
</comment>
<dbReference type="GO" id="GO:0015986">
    <property type="term" value="P:proton motive force-driven ATP synthesis"/>
    <property type="evidence" value="ECO:0007669"/>
    <property type="project" value="InterPro"/>
</dbReference>
<comment type="similarity">
    <text evidence="2 12">Belongs to the ATPase protein 8 family.</text>
</comment>
<keyword evidence="9 12" id="KW-0406">Ion transport</keyword>
<evidence type="ECO:0000256" key="4">
    <source>
        <dbReference type="ARBA" id="ARBA00022448"/>
    </source>
</evidence>
<dbReference type="Pfam" id="PF00895">
    <property type="entry name" value="ATP-synt_8"/>
    <property type="match status" value="1"/>
</dbReference>
<dbReference type="GO" id="GO:0031966">
    <property type="term" value="C:mitochondrial membrane"/>
    <property type="evidence" value="ECO:0007669"/>
    <property type="project" value="UniProtKB-SubCell"/>
</dbReference>
<geneLocation type="mitochondrion" evidence="14"/>
<evidence type="ECO:0000256" key="12">
    <source>
        <dbReference type="RuleBase" id="RU003661"/>
    </source>
</evidence>
<keyword evidence="10 12" id="KW-0496">Mitochondrion</keyword>
<evidence type="ECO:0000256" key="8">
    <source>
        <dbReference type="ARBA" id="ARBA00022989"/>
    </source>
</evidence>
<proteinExistence type="inferred from homology"/>
<protein>
    <recommendedName>
        <fullName evidence="12">ATP synthase complex subunit 8</fullName>
    </recommendedName>
</protein>
<keyword evidence="8 13" id="KW-1133">Transmembrane helix</keyword>
<dbReference type="AlphaFoldDB" id="A0A346RIW6"/>
<evidence type="ECO:0000256" key="7">
    <source>
        <dbReference type="ARBA" id="ARBA00022781"/>
    </source>
</evidence>
<keyword evidence="4 12" id="KW-0813">Transport</keyword>
<evidence type="ECO:0000256" key="11">
    <source>
        <dbReference type="ARBA" id="ARBA00023136"/>
    </source>
</evidence>
<accession>A0A346RIW6</accession>
<evidence type="ECO:0000313" key="14">
    <source>
        <dbReference type="EMBL" id="AXS66013.1"/>
    </source>
</evidence>
<comment type="subunit">
    <text evidence="3">F-type ATPases have 2 components, CF(1) - the catalytic core - and CF(0) - the membrane proton channel.</text>
</comment>
<evidence type="ECO:0000256" key="1">
    <source>
        <dbReference type="ARBA" id="ARBA00004304"/>
    </source>
</evidence>
<evidence type="ECO:0000256" key="10">
    <source>
        <dbReference type="ARBA" id="ARBA00023128"/>
    </source>
</evidence>
<keyword evidence="6 12" id="KW-0812">Transmembrane</keyword>
<feature type="transmembrane region" description="Helical" evidence="13">
    <location>
        <begin position="6"/>
        <end position="29"/>
    </location>
</feature>
<dbReference type="GO" id="GO:0015078">
    <property type="term" value="F:proton transmembrane transporter activity"/>
    <property type="evidence" value="ECO:0007669"/>
    <property type="project" value="InterPro"/>
</dbReference>
<evidence type="ECO:0000256" key="2">
    <source>
        <dbReference type="ARBA" id="ARBA00008892"/>
    </source>
</evidence>
<name>A0A346RIW6_9COLE</name>
<sequence>MPQMNPLLWFNLFIYFSLTLLIMCAYMYFTFKFNMSIKSINTLPKTSYLWKW</sequence>
<keyword evidence="7 12" id="KW-0375">Hydrogen ion transport</keyword>
<dbReference type="GO" id="GO:0045259">
    <property type="term" value="C:proton-transporting ATP synthase complex"/>
    <property type="evidence" value="ECO:0007669"/>
    <property type="project" value="UniProtKB-KW"/>
</dbReference>
<evidence type="ECO:0000256" key="5">
    <source>
        <dbReference type="ARBA" id="ARBA00022547"/>
    </source>
</evidence>
<organism evidence="14">
    <name type="scientific">Coleoptera sp. 22 KM-2017</name>
    <dbReference type="NCBI Taxonomy" id="2219326"/>
    <lineage>
        <taxon>Eukaryota</taxon>
        <taxon>Metazoa</taxon>
        <taxon>Ecdysozoa</taxon>
        <taxon>Arthropoda</taxon>
        <taxon>Hexapoda</taxon>
        <taxon>Insecta</taxon>
        <taxon>Pterygota</taxon>
        <taxon>Neoptera</taxon>
        <taxon>Endopterygota</taxon>
        <taxon>Coleoptera</taxon>
    </lineage>
</organism>
<reference evidence="14" key="1">
    <citation type="journal article" date="2018" name="J. ISSAAS">
        <title>The contribution of mitochondrial metagenomics to large-scale data mining and phylogenetic analysis of Coleoptera.</title>
        <authorList>
            <person name="Miller K."/>
            <person name="Linard B."/>
            <person name="Motyka M."/>
            <person name="Bocek M."/>
            <person name="Vogler A.P."/>
        </authorList>
    </citation>
    <scope>NUCLEOTIDE SEQUENCE</scope>
</reference>
<evidence type="ECO:0000256" key="3">
    <source>
        <dbReference type="ARBA" id="ARBA00011291"/>
    </source>
</evidence>
<gene>
    <name evidence="14" type="primary">atp8</name>
</gene>
<evidence type="ECO:0000256" key="9">
    <source>
        <dbReference type="ARBA" id="ARBA00023065"/>
    </source>
</evidence>